<comment type="similarity">
    <text evidence="1 2">Belongs to the serpin family.</text>
</comment>
<keyword evidence="7" id="KW-1185">Reference proteome</keyword>
<proteinExistence type="inferred from homology"/>
<evidence type="ECO:0000256" key="1">
    <source>
        <dbReference type="ARBA" id="ARBA00009500"/>
    </source>
</evidence>
<dbReference type="EnsemblMetazoa" id="CapteT178608">
    <property type="protein sequence ID" value="CapteP178608"/>
    <property type="gene ID" value="CapteG178608"/>
</dbReference>
<feature type="signal peptide" evidence="3">
    <location>
        <begin position="1"/>
        <end position="16"/>
    </location>
</feature>
<dbReference type="Gene3D" id="2.30.39.10">
    <property type="entry name" value="Alpha-1-antitrypsin, domain 1"/>
    <property type="match status" value="1"/>
</dbReference>
<dbReference type="EMBL" id="KB309374">
    <property type="protein sequence ID" value="ELT94637.1"/>
    <property type="molecule type" value="Genomic_DNA"/>
</dbReference>
<dbReference type="FunCoup" id="R7TM73">
    <property type="interactions" value="71"/>
</dbReference>
<dbReference type="EMBL" id="AMQN01002505">
    <property type="status" value="NOT_ANNOTATED_CDS"/>
    <property type="molecule type" value="Genomic_DNA"/>
</dbReference>
<feature type="chain" id="PRO_5008787147" description="Serpin domain-containing protein" evidence="3">
    <location>
        <begin position="17"/>
        <end position="430"/>
    </location>
</feature>
<evidence type="ECO:0000259" key="4">
    <source>
        <dbReference type="SMART" id="SM00093"/>
    </source>
</evidence>
<name>R7TM73_CAPTE</name>
<sequence>MLRTLVVLFCLCSAHASDFSDANNEFALSLYGSMAEEVDDGNLFFSPISVSLALGMTRAGAMADTKSQMSQVLALDEMVDADISASFKELISALNREGKNFTLDIANRLFGRQDYVFDEAFLNECQENFMSQLEELDFAEDTEGSRTHINDWVAEQTQQKIKDLIPEGAINKETALVLVNAIYFKGLWKIPFEQSETESLPFHAIHGVDQPMEMMQSSDVHFNYKEDKQLNIKILELPYEDDDVSMFVLLPDDEQGLLVLEEDLVDSKLTELFSGLREQRVKVALPKFQVTQSMSLKSLLVEMGMEDLFNSREADLSGINGKKDLYVTEVVHKAFIQVDEEGTEAAASTGVLIGLTAVMETPEFIANHPFMYVIWEKSTSSALFMGRLTRSTDETQPLGAFGVEYQVRDTASGVALSLAALCACLVALWI</sequence>
<evidence type="ECO:0000313" key="7">
    <source>
        <dbReference type="Proteomes" id="UP000014760"/>
    </source>
</evidence>
<dbReference type="OMA" id="IANRMYA"/>
<dbReference type="AlphaFoldDB" id="R7TM73"/>
<organism evidence="5">
    <name type="scientific">Capitella teleta</name>
    <name type="common">Polychaete worm</name>
    <dbReference type="NCBI Taxonomy" id="283909"/>
    <lineage>
        <taxon>Eukaryota</taxon>
        <taxon>Metazoa</taxon>
        <taxon>Spiralia</taxon>
        <taxon>Lophotrochozoa</taxon>
        <taxon>Annelida</taxon>
        <taxon>Polychaeta</taxon>
        <taxon>Sedentaria</taxon>
        <taxon>Scolecida</taxon>
        <taxon>Capitellidae</taxon>
        <taxon>Capitella</taxon>
    </lineage>
</organism>
<dbReference type="PANTHER" id="PTHR11461">
    <property type="entry name" value="SERINE PROTEASE INHIBITOR, SERPIN"/>
    <property type="match status" value="1"/>
</dbReference>
<dbReference type="GO" id="GO:0004867">
    <property type="term" value="F:serine-type endopeptidase inhibitor activity"/>
    <property type="evidence" value="ECO:0007669"/>
    <property type="project" value="InterPro"/>
</dbReference>
<dbReference type="InterPro" id="IPR042185">
    <property type="entry name" value="Serpin_sf_2"/>
</dbReference>
<keyword evidence="3" id="KW-0732">Signal</keyword>
<dbReference type="SUPFAM" id="SSF56574">
    <property type="entry name" value="Serpins"/>
    <property type="match status" value="1"/>
</dbReference>
<reference evidence="7" key="1">
    <citation type="submission" date="2012-12" db="EMBL/GenBank/DDBJ databases">
        <authorList>
            <person name="Hellsten U."/>
            <person name="Grimwood J."/>
            <person name="Chapman J.A."/>
            <person name="Shapiro H."/>
            <person name="Aerts A."/>
            <person name="Otillar R.P."/>
            <person name="Terry A.Y."/>
            <person name="Boore J.L."/>
            <person name="Simakov O."/>
            <person name="Marletaz F."/>
            <person name="Cho S.-J."/>
            <person name="Edsinger-Gonzales E."/>
            <person name="Havlak P."/>
            <person name="Kuo D.-H."/>
            <person name="Larsson T."/>
            <person name="Lv J."/>
            <person name="Arendt D."/>
            <person name="Savage R."/>
            <person name="Osoegawa K."/>
            <person name="de Jong P."/>
            <person name="Lindberg D.R."/>
            <person name="Seaver E.C."/>
            <person name="Weisblat D.A."/>
            <person name="Putnam N.H."/>
            <person name="Grigoriev I.V."/>
            <person name="Rokhsar D.S."/>
        </authorList>
    </citation>
    <scope>NUCLEOTIDE SEQUENCE</scope>
    <source>
        <strain evidence="7">I ESC-2004</strain>
    </source>
</reference>
<dbReference type="OrthoDB" id="671595at2759"/>
<dbReference type="InterPro" id="IPR042178">
    <property type="entry name" value="Serpin_sf_1"/>
</dbReference>
<feature type="domain" description="Serpin" evidence="4">
    <location>
        <begin position="28"/>
        <end position="391"/>
    </location>
</feature>
<dbReference type="STRING" id="283909.R7TM73"/>
<dbReference type="GO" id="GO:0005615">
    <property type="term" value="C:extracellular space"/>
    <property type="evidence" value="ECO:0007669"/>
    <property type="project" value="InterPro"/>
</dbReference>
<reference evidence="5 7" key="2">
    <citation type="journal article" date="2013" name="Nature">
        <title>Insights into bilaterian evolution from three spiralian genomes.</title>
        <authorList>
            <person name="Simakov O."/>
            <person name="Marletaz F."/>
            <person name="Cho S.J."/>
            <person name="Edsinger-Gonzales E."/>
            <person name="Havlak P."/>
            <person name="Hellsten U."/>
            <person name="Kuo D.H."/>
            <person name="Larsson T."/>
            <person name="Lv J."/>
            <person name="Arendt D."/>
            <person name="Savage R."/>
            <person name="Osoegawa K."/>
            <person name="de Jong P."/>
            <person name="Grimwood J."/>
            <person name="Chapman J.A."/>
            <person name="Shapiro H."/>
            <person name="Aerts A."/>
            <person name="Otillar R.P."/>
            <person name="Terry A.Y."/>
            <person name="Boore J.L."/>
            <person name="Grigoriev I.V."/>
            <person name="Lindberg D.R."/>
            <person name="Seaver E.C."/>
            <person name="Weisblat D.A."/>
            <person name="Putnam N.H."/>
            <person name="Rokhsar D.S."/>
        </authorList>
    </citation>
    <scope>NUCLEOTIDE SEQUENCE</scope>
    <source>
        <strain evidence="5 7">I ESC-2004</strain>
    </source>
</reference>
<reference evidence="6" key="3">
    <citation type="submission" date="2015-06" db="UniProtKB">
        <authorList>
            <consortium name="EnsemblMetazoa"/>
        </authorList>
    </citation>
    <scope>IDENTIFICATION</scope>
</reference>
<evidence type="ECO:0000313" key="6">
    <source>
        <dbReference type="EnsemblMetazoa" id="CapteP178608"/>
    </source>
</evidence>
<protein>
    <recommendedName>
        <fullName evidence="4">Serpin domain-containing protein</fullName>
    </recommendedName>
</protein>
<evidence type="ECO:0000256" key="2">
    <source>
        <dbReference type="RuleBase" id="RU000411"/>
    </source>
</evidence>
<dbReference type="FunFam" id="3.30.497.10:FF:000001">
    <property type="entry name" value="Serine protease inhibitor"/>
    <property type="match status" value="1"/>
</dbReference>
<dbReference type="PANTHER" id="PTHR11461:SF211">
    <property type="entry name" value="GH10112P-RELATED"/>
    <property type="match status" value="1"/>
</dbReference>
<dbReference type="Proteomes" id="UP000014760">
    <property type="component" value="Unassembled WGS sequence"/>
</dbReference>
<dbReference type="SMART" id="SM00093">
    <property type="entry name" value="SERPIN"/>
    <property type="match status" value="1"/>
</dbReference>
<dbReference type="Pfam" id="PF00079">
    <property type="entry name" value="Serpin"/>
    <property type="match status" value="1"/>
</dbReference>
<dbReference type="InterPro" id="IPR036186">
    <property type="entry name" value="Serpin_sf"/>
</dbReference>
<dbReference type="HOGENOM" id="CLU_023330_0_2_1"/>
<evidence type="ECO:0000256" key="3">
    <source>
        <dbReference type="SAM" id="SignalP"/>
    </source>
</evidence>
<accession>R7TM73</accession>
<dbReference type="InterPro" id="IPR000215">
    <property type="entry name" value="Serpin_fam"/>
</dbReference>
<gene>
    <name evidence="5" type="ORF">CAPTEDRAFT_178608</name>
</gene>
<dbReference type="Gene3D" id="3.30.497.10">
    <property type="entry name" value="Antithrombin, subunit I, domain 2"/>
    <property type="match status" value="1"/>
</dbReference>
<dbReference type="PROSITE" id="PS00284">
    <property type="entry name" value="SERPIN"/>
    <property type="match status" value="1"/>
</dbReference>
<evidence type="ECO:0000313" key="5">
    <source>
        <dbReference type="EMBL" id="ELT94637.1"/>
    </source>
</evidence>
<dbReference type="InterPro" id="IPR023795">
    <property type="entry name" value="Serpin_CS"/>
</dbReference>
<dbReference type="InterPro" id="IPR023796">
    <property type="entry name" value="Serpin_dom"/>
</dbReference>
<dbReference type="CDD" id="cd00172">
    <property type="entry name" value="serpin"/>
    <property type="match status" value="1"/>
</dbReference>